<sequence length="467" mass="50941">MTSTHCSTHAGQAADWFCAACGVRLCERCLEKTGRRCPRCHQPPERLGQGADWNFPPDPGTALYPLRGWALAFLAASGVLGPAMALPVLGIFVGLVVTVAVLHFGFQVLDRTARGNPADAPSFLQPHGPTLVRVVGLLGALMAHGALGVGSLVAVGPLALLPWALAWAVLLPATALVIGREEGLFPAMEAGFHPLRLAAVIRTIGRPLLGTALTLLLLAGATGLAVVLLSGRIPLWGLLALATSLAAYSLIFTFRTAGELAAPHHRELGYVTRQRPKQPARPPKKPEPSRRERITKLVREERLAEATELLRAEVADHPTDLNRWEQLYEVLRAREDDKPFLAGSRAFITTLLGAGQEERALEVAQDALNVDEAFRPARPEQIRRLALAARRAGRPRLALRLMNRFSHHHPDHSDTPLVFLLSARILREDFRQTEQARQTLDHLLRLFPDHPASAEARKMLADLDQAS</sequence>
<protein>
    <recommendedName>
        <fullName evidence="3">B box-type domain-containing protein</fullName>
    </recommendedName>
</protein>
<dbReference type="RefSeq" id="WP_054965089.1">
    <property type="nucleotide sequence ID" value="NZ_FMUN01000004.1"/>
</dbReference>
<keyword evidence="2" id="KW-1133">Transmembrane helix</keyword>
<dbReference type="Proteomes" id="UP000183104">
    <property type="component" value="Unassembled WGS sequence"/>
</dbReference>
<evidence type="ECO:0000259" key="3">
    <source>
        <dbReference type="PROSITE" id="PS50119"/>
    </source>
</evidence>
<evidence type="ECO:0000313" key="5">
    <source>
        <dbReference type="Proteomes" id="UP000183104"/>
    </source>
</evidence>
<feature type="domain" description="B box-type" evidence="3">
    <location>
        <begin position="1"/>
        <end position="42"/>
    </location>
</feature>
<feature type="transmembrane region" description="Helical" evidence="2">
    <location>
        <begin position="91"/>
        <end position="109"/>
    </location>
</feature>
<accession>A0A0P9GMB7</accession>
<dbReference type="PATRIC" id="fig|381306.5.peg.2120"/>
<keyword evidence="2" id="KW-0472">Membrane</keyword>
<keyword evidence="2" id="KW-0812">Transmembrane</keyword>
<organism evidence="4 5">
    <name type="scientific">Thiohalorhabdus denitrificans</name>
    <dbReference type="NCBI Taxonomy" id="381306"/>
    <lineage>
        <taxon>Bacteria</taxon>
        <taxon>Pseudomonadati</taxon>
        <taxon>Pseudomonadota</taxon>
        <taxon>Gammaproteobacteria</taxon>
        <taxon>Thiohalorhabdales</taxon>
        <taxon>Thiohalorhabdaceae</taxon>
        <taxon>Thiohalorhabdus</taxon>
    </lineage>
</organism>
<dbReference type="InterPro" id="IPR011990">
    <property type="entry name" value="TPR-like_helical_dom_sf"/>
</dbReference>
<name>A0A0P9GMB7_9GAMM</name>
<evidence type="ECO:0000256" key="2">
    <source>
        <dbReference type="SAM" id="Phobius"/>
    </source>
</evidence>
<feature type="region of interest" description="Disordered" evidence="1">
    <location>
        <begin position="269"/>
        <end position="292"/>
    </location>
</feature>
<feature type="transmembrane region" description="Helical" evidence="2">
    <location>
        <begin position="235"/>
        <end position="254"/>
    </location>
</feature>
<feature type="transmembrane region" description="Helical" evidence="2">
    <location>
        <begin position="130"/>
        <end position="154"/>
    </location>
</feature>
<dbReference type="Gene3D" id="1.25.40.10">
    <property type="entry name" value="Tetratricopeptide repeat domain"/>
    <property type="match status" value="1"/>
</dbReference>
<dbReference type="InterPro" id="IPR000315">
    <property type="entry name" value="Znf_B-box"/>
</dbReference>
<proteinExistence type="predicted"/>
<evidence type="ECO:0000256" key="1">
    <source>
        <dbReference type="SAM" id="MobiDB-lite"/>
    </source>
</evidence>
<dbReference type="PROSITE" id="PS50119">
    <property type="entry name" value="ZF_BBOX"/>
    <property type="match status" value="1"/>
</dbReference>
<reference evidence="5" key="1">
    <citation type="submission" date="2016-10" db="EMBL/GenBank/DDBJ databases">
        <authorList>
            <person name="Varghese N."/>
        </authorList>
    </citation>
    <scope>NUCLEOTIDE SEQUENCE [LARGE SCALE GENOMIC DNA]</scope>
    <source>
        <strain evidence="5">HL 19</strain>
    </source>
</reference>
<dbReference type="AlphaFoldDB" id="A0A0P9GMB7"/>
<dbReference type="SUPFAM" id="SSF48452">
    <property type="entry name" value="TPR-like"/>
    <property type="match status" value="1"/>
</dbReference>
<dbReference type="EMBL" id="FMUN01000004">
    <property type="protein sequence ID" value="SCY29671.1"/>
    <property type="molecule type" value="Genomic_DNA"/>
</dbReference>
<evidence type="ECO:0000313" key="4">
    <source>
        <dbReference type="EMBL" id="SCY29671.1"/>
    </source>
</evidence>
<gene>
    <name evidence="4" type="ORF">SAMN05661077_1749</name>
</gene>
<dbReference type="GO" id="GO:0008270">
    <property type="term" value="F:zinc ion binding"/>
    <property type="evidence" value="ECO:0007669"/>
    <property type="project" value="InterPro"/>
</dbReference>
<dbReference type="STRING" id="381306.AN478_02745"/>
<keyword evidence="5" id="KW-1185">Reference proteome</keyword>
<feature type="transmembrane region" description="Helical" evidence="2">
    <location>
        <begin position="160"/>
        <end position="178"/>
    </location>
</feature>
<feature type="transmembrane region" description="Helical" evidence="2">
    <location>
        <begin position="208"/>
        <end position="229"/>
    </location>
</feature>